<comment type="caution">
    <text evidence="6">The sequence shown here is derived from an EMBL/GenBank/DDBJ whole genome shotgun (WGS) entry which is preliminary data.</text>
</comment>
<reference evidence="6 7" key="1">
    <citation type="submission" date="2021-06" db="EMBL/GenBank/DDBJ databases">
        <authorList>
            <person name="Palmer J.M."/>
        </authorList>
    </citation>
    <scope>NUCLEOTIDE SEQUENCE [LARGE SCALE GENOMIC DNA]</scope>
    <source>
        <strain evidence="6 7">GA_2019</strain>
        <tissue evidence="6">Muscle</tissue>
    </source>
</reference>
<evidence type="ECO:0000256" key="3">
    <source>
        <dbReference type="PROSITE-ProRule" id="PRU00192"/>
    </source>
</evidence>
<dbReference type="InterPro" id="IPR051627">
    <property type="entry name" value="SLIT-ROBO_RhoGAP"/>
</dbReference>
<feature type="compositionally biased region" description="Basic and acidic residues" evidence="4">
    <location>
        <begin position="58"/>
        <end position="67"/>
    </location>
</feature>
<dbReference type="Proteomes" id="UP001476798">
    <property type="component" value="Unassembled WGS sequence"/>
</dbReference>
<evidence type="ECO:0000256" key="4">
    <source>
        <dbReference type="SAM" id="MobiDB-lite"/>
    </source>
</evidence>
<dbReference type="EMBL" id="JAHRIO010081020">
    <property type="protein sequence ID" value="MEQ2185099.1"/>
    <property type="molecule type" value="Genomic_DNA"/>
</dbReference>
<keyword evidence="2" id="KW-0175">Coiled coil</keyword>
<dbReference type="SUPFAM" id="SSF50044">
    <property type="entry name" value="SH3-domain"/>
    <property type="match status" value="1"/>
</dbReference>
<feature type="domain" description="SH3" evidence="5">
    <location>
        <begin position="1"/>
        <end position="57"/>
    </location>
</feature>
<evidence type="ECO:0000256" key="2">
    <source>
        <dbReference type="ARBA" id="ARBA00023054"/>
    </source>
</evidence>
<proteinExistence type="predicted"/>
<name>A0ABV0PNN5_9TELE</name>
<dbReference type="SMART" id="SM00326">
    <property type="entry name" value="SH3"/>
    <property type="match status" value="1"/>
</dbReference>
<dbReference type="PRINTS" id="PR00499">
    <property type="entry name" value="P67PHOX"/>
</dbReference>
<protein>
    <recommendedName>
        <fullName evidence="5">SH3 domain-containing protein</fullName>
    </recommendedName>
</protein>
<keyword evidence="1 3" id="KW-0728">SH3 domain</keyword>
<dbReference type="InterPro" id="IPR001452">
    <property type="entry name" value="SH3_domain"/>
</dbReference>
<sequence>WEAVALFDYMARSPAELSFKQGDPIILHSKASCDWWRGEVGGVKGLVPHKYISILEGSERGKRDEGRVGGGSTGNLTAEDPLTENTTRSQERRHTLDTVRQGSCRIPDKPPFAQAERPTIDKVIYPTNLDVLLYFC</sequence>
<evidence type="ECO:0000256" key="1">
    <source>
        <dbReference type="ARBA" id="ARBA00022443"/>
    </source>
</evidence>
<gene>
    <name evidence="6" type="ORF">GOODEAATRI_014757</name>
</gene>
<evidence type="ECO:0000313" key="6">
    <source>
        <dbReference type="EMBL" id="MEQ2185099.1"/>
    </source>
</evidence>
<dbReference type="PANTHER" id="PTHR14166">
    <property type="entry name" value="SLIT-ROBO RHO GTPASE ACTIVATING PROTEIN"/>
    <property type="match status" value="1"/>
</dbReference>
<evidence type="ECO:0000313" key="7">
    <source>
        <dbReference type="Proteomes" id="UP001476798"/>
    </source>
</evidence>
<organism evidence="6 7">
    <name type="scientific">Goodea atripinnis</name>
    <dbReference type="NCBI Taxonomy" id="208336"/>
    <lineage>
        <taxon>Eukaryota</taxon>
        <taxon>Metazoa</taxon>
        <taxon>Chordata</taxon>
        <taxon>Craniata</taxon>
        <taxon>Vertebrata</taxon>
        <taxon>Euteleostomi</taxon>
        <taxon>Actinopterygii</taxon>
        <taxon>Neopterygii</taxon>
        <taxon>Teleostei</taxon>
        <taxon>Neoteleostei</taxon>
        <taxon>Acanthomorphata</taxon>
        <taxon>Ovalentaria</taxon>
        <taxon>Atherinomorphae</taxon>
        <taxon>Cyprinodontiformes</taxon>
        <taxon>Goodeidae</taxon>
        <taxon>Goodea</taxon>
    </lineage>
</organism>
<evidence type="ECO:0000259" key="5">
    <source>
        <dbReference type="PROSITE" id="PS50002"/>
    </source>
</evidence>
<dbReference type="Pfam" id="PF00018">
    <property type="entry name" value="SH3_1"/>
    <property type="match status" value="1"/>
</dbReference>
<accession>A0ABV0PNN5</accession>
<feature type="non-terminal residue" evidence="6">
    <location>
        <position position="1"/>
    </location>
</feature>
<dbReference type="PROSITE" id="PS50002">
    <property type="entry name" value="SH3"/>
    <property type="match status" value="1"/>
</dbReference>
<dbReference type="InterPro" id="IPR036028">
    <property type="entry name" value="SH3-like_dom_sf"/>
</dbReference>
<dbReference type="Gene3D" id="2.30.30.40">
    <property type="entry name" value="SH3 Domains"/>
    <property type="match status" value="1"/>
</dbReference>
<keyword evidence="7" id="KW-1185">Reference proteome</keyword>
<dbReference type="PRINTS" id="PR00452">
    <property type="entry name" value="SH3DOMAIN"/>
</dbReference>
<feature type="region of interest" description="Disordered" evidence="4">
    <location>
        <begin position="58"/>
        <end position="112"/>
    </location>
</feature>